<accession>A0ABP4WAL6</accession>
<evidence type="ECO:0000256" key="11">
    <source>
        <dbReference type="ARBA" id="ARBA00023014"/>
    </source>
</evidence>
<proteinExistence type="predicted"/>
<dbReference type="SUPFAM" id="SSF52343">
    <property type="entry name" value="Ferredoxin reductase-like, C-terminal NADP-linked domain"/>
    <property type="match status" value="1"/>
</dbReference>
<dbReference type="CDD" id="cd06198">
    <property type="entry name" value="FNR_like_3"/>
    <property type="match status" value="1"/>
</dbReference>
<evidence type="ECO:0000256" key="12">
    <source>
        <dbReference type="ARBA" id="ARBA00023136"/>
    </source>
</evidence>
<keyword evidence="6" id="KW-0479">Metal-binding</keyword>
<gene>
    <name evidence="16" type="ORF">GCM10009810_06920</name>
</gene>
<feature type="transmembrane region" description="Helical" evidence="14">
    <location>
        <begin position="123"/>
        <end position="145"/>
    </location>
</feature>
<organism evidence="16 17">
    <name type="scientific">Nostocoides vanveenii</name>
    <dbReference type="NCBI Taxonomy" id="330835"/>
    <lineage>
        <taxon>Bacteria</taxon>
        <taxon>Bacillati</taxon>
        <taxon>Actinomycetota</taxon>
        <taxon>Actinomycetes</taxon>
        <taxon>Micrococcales</taxon>
        <taxon>Intrasporangiaceae</taxon>
        <taxon>Nostocoides</taxon>
    </lineage>
</organism>
<dbReference type="InterPro" id="IPR001433">
    <property type="entry name" value="OxRdtase_FAD/NAD-bd"/>
</dbReference>
<evidence type="ECO:0000256" key="9">
    <source>
        <dbReference type="ARBA" id="ARBA00023002"/>
    </source>
</evidence>
<evidence type="ECO:0000256" key="13">
    <source>
        <dbReference type="SAM" id="MobiDB-lite"/>
    </source>
</evidence>
<feature type="transmembrane region" description="Helical" evidence="14">
    <location>
        <begin position="165"/>
        <end position="183"/>
    </location>
</feature>
<comment type="subcellular location">
    <subcellularLocation>
        <location evidence="2">Membrane</location>
        <topology evidence="2">Multi-pass membrane protein</topology>
    </subcellularLocation>
</comment>
<evidence type="ECO:0000256" key="5">
    <source>
        <dbReference type="ARBA" id="ARBA00022714"/>
    </source>
</evidence>
<keyword evidence="7" id="KW-0274">FAD</keyword>
<dbReference type="Pfam" id="PF01794">
    <property type="entry name" value="Ferric_reduct"/>
    <property type="match status" value="1"/>
</dbReference>
<keyword evidence="4 14" id="KW-0812">Transmembrane</keyword>
<keyword evidence="17" id="KW-1185">Reference proteome</keyword>
<keyword evidence="12 14" id="KW-0472">Membrane</keyword>
<feature type="domain" description="FAD-binding FR-type" evidence="15">
    <location>
        <begin position="253"/>
        <end position="353"/>
    </location>
</feature>
<dbReference type="InterPro" id="IPR017927">
    <property type="entry name" value="FAD-bd_FR_type"/>
</dbReference>
<evidence type="ECO:0000256" key="4">
    <source>
        <dbReference type="ARBA" id="ARBA00022692"/>
    </source>
</evidence>
<feature type="region of interest" description="Disordered" evidence="13">
    <location>
        <begin position="1"/>
        <end position="35"/>
    </location>
</feature>
<keyword evidence="10" id="KW-0408">Iron</keyword>
<evidence type="ECO:0000256" key="2">
    <source>
        <dbReference type="ARBA" id="ARBA00004141"/>
    </source>
</evidence>
<evidence type="ECO:0000256" key="7">
    <source>
        <dbReference type="ARBA" id="ARBA00022827"/>
    </source>
</evidence>
<dbReference type="InterPro" id="IPR013130">
    <property type="entry name" value="Fe3_Rdtase_TM_dom"/>
</dbReference>
<dbReference type="Gene3D" id="2.40.30.10">
    <property type="entry name" value="Translation factors"/>
    <property type="match status" value="1"/>
</dbReference>
<keyword evidence="8 14" id="KW-1133">Transmembrane helix</keyword>
<dbReference type="PROSITE" id="PS51384">
    <property type="entry name" value="FAD_FR"/>
    <property type="match status" value="1"/>
</dbReference>
<keyword evidence="5" id="KW-0001">2Fe-2S</keyword>
<sequence length="488" mass="52577">MTITAPATTANASAHPPFQWAASTRPSGAARPAAPAPLRRVPTWWRDASGAAMWALLLFVSALWVKGGGLQDVGTVAGFLTSFGRLTGLIASALLLVQVFLMARVPWFERAWGQDELARTHRLVGFTSFNLMLAHVVLITLGYAAASPQGLWGTIVDFTLNYPGMLLAIAGTLALIMVVVTSVKKARAKLRYESWHLIHLYGYLGAGLALPHQLWTGADFLSSRLATVCWWSAYAACLAAVLIWRVAVPFVRTRRSALHVVGVRAETPDVTTVTLRGRGLNRLGAQAGQFFNWRFQDGPGWTRANPYSLSAAPTDDTLRITVKHLGDGSARLADLAVGTKAVIEGPYGRLHPGTRTRTKVALLGAGIGITPMRALLEALPQGSDDVSVIHRVSTRDDLVLGDELDALARERGARYVVVEGRRIPGRETWLPAQAAHLSDVDALRQFVPDIAERDVYICGAPAWMDAAKAAALGAGVPAAAIHVEYFTY</sequence>
<evidence type="ECO:0000313" key="17">
    <source>
        <dbReference type="Proteomes" id="UP001501475"/>
    </source>
</evidence>
<evidence type="ECO:0000313" key="16">
    <source>
        <dbReference type="EMBL" id="GAA1749049.1"/>
    </source>
</evidence>
<evidence type="ECO:0000256" key="8">
    <source>
        <dbReference type="ARBA" id="ARBA00022989"/>
    </source>
</evidence>
<feature type="transmembrane region" description="Helical" evidence="14">
    <location>
        <begin position="195"/>
        <end position="213"/>
    </location>
</feature>
<name>A0ABP4WAL6_9MICO</name>
<feature type="transmembrane region" description="Helical" evidence="14">
    <location>
        <begin position="225"/>
        <end position="247"/>
    </location>
</feature>
<dbReference type="EMBL" id="BAAAPN010000018">
    <property type="protein sequence ID" value="GAA1749049.1"/>
    <property type="molecule type" value="Genomic_DNA"/>
</dbReference>
<evidence type="ECO:0000256" key="6">
    <source>
        <dbReference type="ARBA" id="ARBA00022723"/>
    </source>
</evidence>
<dbReference type="InterPro" id="IPR050415">
    <property type="entry name" value="MRET"/>
</dbReference>
<dbReference type="SUPFAM" id="SSF63380">
    <property type="entry name" value="Riboflavin synthase domain-like"/>
    <property type="match status" value="1"/>
</dbReference>
<evidence type="ECO:0000256" key="3">
    <source>
        <dbReference type="ARBA" id="ARBA00022630"/>
    </source>
</evidence>
<protein>
    <submittedName>
        <fullName evidence="16">Ferric reductase-like transmembrane domain-containing protein</fullName>
    </submittedName>
</protein>
<dbReference type="Gene3D" id="3.40.50.80">
    <property type="entry name" value="Nucleotide-binding domain of ferredoxin-NADP reductase (FNR) module"/>
    <property type="match status" value="1"/>
</dbReference>
<feature type="transmembrane region" description="Helical" evidence="14">
    <location>
        <begin position="85"/>
        <end position="103"/>
    </location>
</feature>
<evidence type="ECO:0000256" key="10">
    <source>
        <dbReference type="ARBA" id="ARBA00023004"/>
    </source>
</evidence>
<dbReference type="Proteomes" id="UP001501475">
    <property type="component" value="Unassembled WGS sequence"/>
</dbReference>
<dbReference type="PANTHER" id="PTHR47354">
    <property type="entry name" value="NADH OXIDOREDUCTASE HCR"/>
    <property type="match status" value="1"/>
</dbReference>
<evidence type="ECO:0000259" key="15">
    <source>
        <dbReference type="PROSITE" id="PS51384"/>
    </source>
</evidence>
<reference evidence="17" key="1">
    <citation type="journal article" date="2019" name="Int. J. Syst. Evol. Microbiol.">
        <title>The Global Catalogue of Microorganisms (GCM) 10K type strain sequencing project: providing services to taxonomists for standard genome sequencing and annotation.</title>
        <authorList>
            <consortium name="The Broad Institute Genomics Platform"/>
            <consortium name="The Broad Institute Genome Sequencing Center for Infectious Disease"/>
            <person name="Wu L."/>
            <person name="Ma J."/>
        </authorList>
    </citation>
    <scope>NUCLEOTIDE SEQUENCE [LARGE SCALE GENOMIC DNA]</scope>
    <source>
        <strain evidence="17">JCM 15591</strain>
    </source>
</reference>
<keyword evidence="9" id="KW-0560">Oxidoreductase</keyword>
<dbReference type="Pfam" id="PF00175">
    <property type="entry name" value="NAD_binding_1"/>
    <property type="match status" value="1"/>
</dbReference>
<keyword evidence="3" id="KW-0285">Flavoprotein</keyword>
<feature type="compositionally biased region" description="Low complexity" evidence="13">
    <location>
        <begin position="21"/>
        <end position="35"/>
    </location>
</feature>
<dbReference type="InterPro" id="IPR039261">
    <property type="entry name" value="FNR_nucleotide-bd"/>
</dbReference>
<comment type="caution">
    <text evidence="16">The sequence shown here is derived from an EMBL/GenBank/DDBJ whole genome shotgun (WGS) entry which is preliminary data.</text>
</comment>
<dbReference type="PANTHER" id="PTHR47354:SF8">
    <property type="entry name" value="1,2-PHENYLACETYL-COA EPOXIDASE, SUBUNIT E"/>
    <property type="match status" value="1"/>
</dbReference>
<dbReference type="InterPro" id="IPR017938">
    <property type="entry name" value="Riboflavin_synthase-like_b-brl"/>
</dbReference>
<feature type="compositionally biased region" description="Polar residues" evidence="13">
    <location>
        <begin position="1"/>
        <end position="12"/>
    </location>
</feature>
<keyword evidence="11" id="KW-0411">Iron-sulfur</keyword>
<evidence type="ECO:0000256" key="1">
    <source>
        <dbReference type="ARBA" id="ARBA00001974"/>
    </source>
</evidence>
<dbReference type="RefSeq" id="WP_344062142.1">
    <property type="nucleotide sequence ID" value="NZ_BAAAPN010000018.1"/>
</dbReference>
<comment type="cofactor">
    <cofactor evidence="1">
        <name>FAD</name>
        <dbReference type="ChEBI" id="CHEBI:57692"/>
    </cofactor>
</comment>
<evidence type="ECO:0000256" key="14">
    <source>
        <dbReference type="SAM" id="Phobius"/>
    </source>
</evidence>
<feature type="transmembrane region" description="Helical" evidence="14">
    <location>
        <begin position="48"/>
        <end position="65"/>
    </location>
</feature>